<evidence type="ECO:0000259" key="9">
    <source>
        <dbReference type="PROSITE" id="PS51837"/>
    </source>
</evidence>
<dbReference type="Pfam" id="PF10601">
    <property type="entry name" value="zf-LITAF-like"/>
    <property type="match status" value="1"/>
</dbReference>
<dbReference type="PANTHER" id="PTHR23292">
    <property type="entry name" value="LIPOPOLYSACCHARIDE-INDUCED TUMOR NECROSIS FACTOR-ALPHA FACTOR"/>
    <property type="match status" value="1"/>
</dbReference>
<comment type="similarity">
    <text evidence="4">Belongs to the CDIP1/LITAF family.</text>
</comment>
<comment type="subcellular location">
    <subcellularLocation>
        <location evidence="2">Endosome membrane</location>
        <topology evidence="2">Peripheral membrane protein</topology>
    </subcellularLocation>
    <subcellularLocation>
        <location evidence="1">Late endosome membrane</location>
    </subcellularLocation>
    <subcellularLocation>
        <location evidence="3">Lysosome membrane</location>
        <topology evidence="3">Peripheral membrane protein</topology>
        <orientation evidence="3">Cytoplasmic side</orientation>
    </subcellularLocation>
</comment>
<dbReference type="PROSITE" id="PS51837">
    <property type="entry name" value="LITAF"/>
    <property type="match status" value="1"/>
</dbReference>
<dbReference type="OrthoDB" id="5599753at2759"/>
<dbReference type="SMART" id="SM00714">
    <property type="entry name" value="LITAF"/>
    <property type="match status" value="1"/>
</dbReference>
<dbReference type="GO" id="GO:0008270">
    <property type="term" value="F:zinc ion binding"/>
    <property type="evidence" value="ECO:0007669"/>
    <property type="project" value="TreeGrafter"/>
</dbReference>
<protein>
    <recommendedName>
        <fullName evidence="9">LITAF domain-containing protein</fullName>
    </recommendedName>
</protein>
<evidence type="ECO:0000256" key="7">
    <source>
        <dbReference type="ARBA" id="ARBA00023136"/>
    </source>
</evidence>
<dbReference type="PANTHER" id="PTHR23292:SF6">
    <property type="entry name" value="FI16602P1-RELATED"/>
    <property type="match status" value="1"/>
</dbReference>
<keyword evidence="8" id="KW-0812">Transmembrane</keyword>
<dbReference type="GO" id="GO:0005765">
    <property type="term" value="C:lysosomal membrane"/>
    <property type="evidence" value="ECO:0007669"/>
    <property type="project" value="UniProtKB-SubCell"/>
</dbReference>
<dbReference type="Proteomes" id="UP001153620">
    <property type="component" value="Chromosome 1"/>
</dbReference>
<proteinExistence type="inferred from homology"/>
<evidence type="ECO:0000313" key="10">
    <source>
        <dbReference type="EMBL" id="CAG9800086.1"/>
    </source>
</evidence>
<keyword evidence="6" id="KW-0862">Zinc</keyword>
<evidence type="ECO:0000256" key="4">
    <source>
        <dbReference type="ARBA" id="ARBA00005975"/>
    </source>
</evidence>
<keyword evidence="8" id="KW-1133">Transmembrane helix</keyword>
<dbReference type="InterPro" id="IPR037519">
    <property type="entry name" value="LITAF_fam"/>
</dbReference>
<dbReference type="AlphaFoldDB" id="A0A9N9WNX1"/>
<evidence type="ECO:0000256" key="2">
    <source>
        <dbReference type="ARBA" id="ARBA00004481"/>
    </source>
</evidence>
<reference evidence="10" key="2">
    <citation type="submission" date="2022-10" db="EMBL/GenBank/DDBJ databases">
        <authorList>
            <consortium name="ENA_rothamsted_submissions"/>
            <consortium name="culmorum"/>
            <person name="King R."/>
        </authorList>
    </citation>
    <scope>NUCLEOTIDE SEQUENCE</scope>
</reference>
<accession>A0A9N9WNX1</accession>
<dbReference type="EMBL" id="OU895877">
    <property type="protein sequence ID" value="CAG9800086.1"/>
    <property type="molecule type" value="Genomic_DNA"/>
</dbReference>
<evidence type="ECO:0000256" key="8">
    <source>
        <dbReference type="SAM" id="Phobius"/>
    </source>
</evidence>
<name>A0A9N9WNX1_9DIPT</name>
<evidence type="ECO:0000256" key="1">
    <source>
        <dbReference type="ARBA" id="ARBA00004414"/>
    </source>
</evidence>
<dbReference type="GO" id="GO:0031902">
    <property type="term" value="C:late endosome membrane"/>
    <property type="evidence" value="ECO:0007669"/>
    <property type="project" value="UniProtKB-SubCell"/>
</dbReference>
<evidence type="ECO:0000256" key="3">
    <source>
        <dbReference type="ARBA" id="ARBA00004630"/>
    </source>
</evidence>
<keyword evidence="7 8" id="KW-0472">Membrane</keyword>
<organism evidence="10 11">
    <name type="scientific">Chironomus riparius</name>
    <dbReference type="NCBI Taxonomy" id="315576"/>
    <lineage>
        <taxon>Eukaryota</taxon>
        <taxon>Metazoa</taxon>
        <taxon>Ecdysozoa</taxon>
        <taxon>Arthropoda</taxon>
        <taxon>Hexapoda</taxon>
        <taxon>Insecta</taxon>
        <taxon>Pterygota</taxon>
        <taxon>Neoptera</taxon>
        <taxon>Endopterygota</taxon>
        <taxon>Diptera</taxon>
        <taxon>Nematocera</taxon>
        <taxon>Chironomoidea</taxon>
        <taxon>Chironomidae</taxon>
        <taxon>Chironominae</taxon>
        <taxon>Chironomus</taxon>
    </lineage>
</organism>
<evidence type="ECO:0000256" key="6">
    <source>
        <dbReference type="ARBA" id="ARBA00022833"/>
    </source>
</evidence>
<gene>
    <name evidence="10" type="ORF">CHIRRI_LOCUS3037</name>
</gene>
<feature type="domain" description="LITAF" evidence="9">
    <location>
        <begin position="30"/>
        <end position="114"/>
    </location>
</feature>
<feature type="transmembrane region" description="Helical" evidence="8">
    <location>
        <begin position="69"/>
        <end position="91"/>
    </location>
</feature>
<keyword evidence="5" id="KW-0479">Metal-binding</keyword>
<dbReference type="InterPro" id="IPR006629">
    <property type="entry name" value="LITAF"/>
</dbReference>
<reference evidence="10" key="1">
    <citation type="submission" date="2022-01" db="EMBL/GenBank/DDBJ databases">
        <authorList>
            <person name="King R."/>
        </authorList>
    </citation>
    <scope>NUCLEOTIDE SEQUENCE</scope>
</reference>
<sequence length="114" mass="12569">MNPQSYNPLLQQSVPFAQPLINTQITSHHSQNVIMQQSIALGPDPIIMTCPRCHASIKTAISNVPSCGTHFMCLFICILSCGLGCCIIPYFMKSCQSQKHICPNCELAIGVYQR</sequence>
<keyword evidence="11" id="KW-1185">Reference proteome</keyword>
<evidence type="ECO:0000313" key="11">
    <source>
        <dbReference type="Proteomes" id="UP001153620"/>
    </source>
</evidence>
<evidence type="ECO:0000256" key="5">
    <source>
        <dbReference type="ARBA" id="ARBA00022723"/>
    </source>
</evidence>